<dbReference type="SUPFAM" id="SSF56112">
    <property type="entry name" value="Protein kinase-like (PK-like)"/>
    <property type="match status" value="5"/>
</dbReference>
<dbReference type="InterPro" id="IPR025287">
    <property type="entry name" value="WAK_GUB"/>
</dbReference>
<evidence type="ECO:0000259" key="19">
    <source>
        <dbReference type="PROSITE" id="PS50011"/>
    </source>
</evidence>
<evidence type="ECO:0000313" key="21">
    <source>
        <dbReference type="EMBL" id="RZC67442.1"/>
    </source>
</evidence>
<dbReference type="FunFam" id="3.30.200.20:FF:000043">
    <property type="entry name" value="Wall-associated receptor kinase 2"/>
    <property type="match status" value="3"/>
</dbReference>
<dbReference type="Gene3D" id="1.10.510.10">
    <property type="entry name" value="Transferase(Phosphotransferase) domain 1"/>
    <property type="match status" value="4"/>
</dbReference>
<dbReference type="STRING" id="3469.A0A4Y7K520"/>
<dbReference type="Proteomes" id="UP000316621">
    <property type="component" value="Chromosome 6"/>
</dbReference>
<sequence>MSNEHNILKLILLMPAGAGLGLLFIIKKRKLIKLKEKFFQQNGGYLLKQQMSSNEGVETSKIFATEELNLATNNYDESLILGRGGFGTVYKGTLPDSRVVAIKKSKIVDQSQIEQFVNEVHILTQINHRNVVKLLGCCLETEVPLLVYEYVSNGTLFEHVHTISGVPSVSWESRLRIAVETAGALAYLHSAVSIPIIHRDVKTANVLLDENYTAKVADFGASRLIPLEKTELSTVIMGTRGYLDPEYRQTGLLTDKSDVYSFGVLLLELLTTKKPIFHERSGEPRNLASYFISLMEEDNLIQFLEARVVNEGMQDQVIGVAEVAKKCLKMKGEERPTMKLVTAELESLRGVETRAWSRQPNHETRTTLSTEARDLYTMIFCWPLLASSVVISEDAKADCQGKCGNISIPYPFGITARGENDDKGGGGGGCSIQGVGYGYDINCDTSYDPPKAFMGINNLEIVGISETEIRIKDNTSAICYNPSGGVVLNRTSVAWDLSLTPFTFSNTKNRFFVVGCNSLGVITGSDHNLEMFSSQCVSTCDRREEVKEGNCNGNGCCQNIIRKWMTRSVIGIARLVNTTYLSFSPCSYAFLAAYEQFTFDASDLLDESKVRDVPVVLDWAIGNKTCEEAEKDSATFACQDNSYCNNSQNNLGYRCTCLEGHAGNPYLSPGCKDVNECEDQNNNPCVGICINTKGSYNCTCPTGSSGDGRKDGGGCVSDTIKREKFPILSVTLGTGFGLLFVIVASSWLYLIVKKRKLIKLKQKFFQQNGGFLLMQQIHSNEGSGDTSKIFTAKELKLATNNYDKNLILGRGGFGTVYKGTLPGDRIVAIKKSEKVDPTQVEEFINEMLLIQLSLWLVVSTSVVVSAFFVTKPGCQAKCGNISIPYPFGTTVGGKDEGAGGCSINGFGFGYNINCDTSYDPPRPFIGTGPFEISSISETEVRVKNDPSALCYNMSGDAVLEQQIVTRDFLSTAFTFSNTKNRFFVVGCWSGGIIQVLDEQYQATQTTQCVSNCNSREQVKEGLCNGNGCCQSAISKGMQISKTGVVRSNTTYLSFNPCSYAFLADYEQFTFNASYLLDDQSKIRDVPFVLDWVLGNKTCEEAIKDSDTYACQENTYCQNSDNSPGYRCTCLEGYKGNPYLKPGCQDVDECEDPNNNPCEGICINTNGGYNCTCPTGSVGDGRKDGRGCTSSIVKKEKFPILRVALGIGFGLLSIIVASCWLYFIMKKRKSIKLKEKFFRQNGGELLKQQLSSSEGGVENSKIFTAEELKLATNNYDNKLILGRGGFGTVYKGTLPGDRIVAIKKSEKVDPSQIAEFINEVVILTQINHRNVVKLLGCCLETEVPLLVYEYISNGTLFEHIHSSVGMTSLSWESRLRIAVETAGALAYLHSAASTPIIHRDVKSANILLDEKYTAKVADFGASRLIPLDQTELATRVLGTVGYLDPEYFVTGQLTEKSDVYSFGVLLVELLTAKKAILSNISKEMSSLAMYFISSMEGDNLFQILEARVVNEGTPKQVLAVAELAKRCLDSKGEQRPTMGQVTKELETLRGVETKRETNTSLPSEPQDLYTIPLASSTLFESGRCSLGKLLLIQLISFWLSIASLVAAFGESKPGCQAKCGNVSIPYPFGITVGGDDDNRGAAGCSIHGVGYGYNINCNTSYVPPKALIGTGNLEILSISETEIRIKTVVATLCYEMSGDLVLDDQNNQMVTSNLKSTPFTYSNTKNRLFAIGCNSGGALLGWDHLGKNYSSQCVSMCSSKEDVKEGSCNGNGCCQSTIPKGIKNFSLGLVRIANTTILSFNPCSYTFLADHEQYTFSASDLQADSKVREIPQVLDWAIGSRTCEEAQKNSATYACQENSYCNNSDNNPGYRCTCREGYMGNPYLSPGCQDVNECEDQDNNPCDGICINTNGSYNCSCPTGSSDDGRKDGKGCTSNTVYRERFTILKVTLGIGLGFLFIIVASSWLYLIAKKRKLIKLKERFFQQNGGLLLKQQISSNEGGVETSKIFTEEELKLATNNYNENLILGQGGYGTVYKGTLSDNRTIAIKKSKIVDRSQIEQFINEVFILTRINHRNVVKLLGCCLETEVPLLVYEYVSNGTLFQHIHSSGGLPSISWESRLRIAVETAGALAYLHSAASIPIIHRDVKSANIHLDENYTAKVADFGASRLIPMDQTELSTLVLGTLGYLDPEYFNTSQLTEKSDVYSFGVVLVELLTAQKPLSLERSEEQRNLAKHFISLMEQDNLLPLLDARVVNEGMPEQVLAVAELANRCLKLKGEERPTMKQVTTELESLRLAGARIWTRQPNPESTTVLPTEPTDLYHIPLFSSTTEADSEQYSFGANSIGSMNIPRLLTTHFRIQSNPEDQRVPFSVSGETKPGCQAKCGNISIPYPFGITPGGEDDTRGAGGCSIWGVGYGYNVNCNASYDPPKLFMGTGNIEILRTSETEMRITNLVARVCYDIGGDLVQNLTSVSSSLFTTPFTFSDTKNRFFVIGCKSAGLSIGYDQLQKSYSSQCLSLCNSREDVQEGSCNGNGCCQSTIPKGIQKYQTSVLRGENTTSTAFLSFDPCSYAFVAEYEQYTFSASYLLAVPEVKDIPIVVDWAVGNKTCEEAQQNPTTFACQENSRCNNSSNNSGYHCTCFEGYKGNPYLSPGCQDINECEDQNNSPCEGICINTNGSFNCTCPAGSHGDGRKDGRGCTSIIVKREQFPIIKVTLGIGLGLLFLIIASSWIYLIIRKRKLIQLKERFFQQNGGLLLKQQLSSNEGGVETSKIFTAEELKLATSNYDERLILGKGGYGTVYKGTLSDGRIVAIKKSKIVDQSQIEQFINEKLKLHCWSMNTFLTAHSSNIFIPTMEGLQFHEYYNAKVADFGASRLIPLDQTELSTLVLGTLGYLDPEYFDTSQLTEKSDVYSFGVVLVELLTAQMPISQERSGKQRSLGPYFISFVEENKLFELLDARVLNEGTPKQVIAVAELAKRCLSSSGEDRPTVRQVTTELESLRGAPNQVWSHQRNPEKKLSSQFEPTDLYSVPVTGSAAGNSAQYSMYTVDSGHYGSNSDTMVHMNMPR</sequence>
<evidence type="ECO:0000256" key="15">
    <source>
        <dbReference type="PROSITE-ProRule" id="PRU00076"/>
    </source>
</evidence>
<feature type="transmembrane region" description="Helical" evidence="18">
    <location>
        <begin position="848"/>
        <end position="869"/>
    </location>
</feature>
<feature type="transmembrane region" description="Helical" evidence="18">
    <location>
        <begin position="2710"/>
        <end position="2732"/>
    </location>
</feature>
<organism evidence="21 22">
    <name type="scientific">Papaver somniferum</name>
    <name type="common">Opium poppy</name>
    <dbReference type="NCBI Taxonomy" id="3469"/>
    <lineage>
        <taxon>Eukaryota</taxon>
        <taxon>Viridiplantae</taxon>
        <taxon>Streptophyta</taxon>
        <taxon>Embryophyta</taxon>
        <taxon>Tracheophyta</taxon>
        <taxon>Spermatophyta</taxon>
        <taxon>Magnoliopsida</taxon>
        <taxon>Ranunculales</taxon>
        <taxon>Papaveraceae</taxon>
        <taxon>Papaveroideae</taxon>
        <taxon>Papaver</taxon>
    </lineage>
</organism>
<keyword evidence="11 18" id="KW-1133">Transmembrane helix</keyword>
<dbReference type="InterPro" id="IPR045274">
    <property type="entry name" value="WAK-like"/>
</dbReference>
<dbReference type="InterPro" id="IPR017441">
    <property type="entry name" value="Protein_kinase_ATP_BS"/>
</dbReference>
<feature type="binding site" evidence="16">
    <location>
        <position position="1303"/>
    </location>
    <ligand>
        <name>ATP</name>
        <dbReference type="ChEBI" id="CHEBI:30616"/>
    </ligand>
</feature>
<feature type="transmembrane region" description="Helical" evidence="18">
    <location>
        <begin position="6"/>
        <end position="26"/>
    </location>
</feature>
<dbReference type="PROSITE" id="PS01187">
    <property type="entry name" value="EGF_CA"/>
    <property type="match status" value="4"/>
</dbReference>
<keyword evidence="6" id="KW-0732">Signal</keyword>
<keyword evidence="8 16" id="KW-0547">Nucleotide-binding</keyword>
<dbReference type="GO" id="GO:0007166">
    <property type="term" value="P:cell surface receptor signaling pathway"/>
    <property type="evidence" value="ECO:0007669"/>
    <property type="project" value="InterPro"/>
</dbReference>
<comment type="subcellular location">
    <subcellularLocation>
        <location evidence="1">Membrane</location>
        <topology evidence="1">Single-pass type I membrane protein</topology>
    </subcellularLocation>
</comment>
<dbReference type="GO" id="GO:0004674">
    <property type="term" value="F:protein serine/threonine kinase activity"/>
    <property type="evidence" value="ECO:0007669"/>
    <property type="project" value="UniProtKB-KW"/>
</dbReference>
<feature type="domain" description="EGF-like" evidence="20">
    <location>
        <begin position="673"/>
        <end position="707"/>
    </location>
</feature>
<dbReference type="Pfam" id="PF13947">
    <property type="entry name" value="GUB_WAK_bind"/>
    <property type="match status" value="1"/>
</dbReference>
<dbReference type="SMART" id="SM00179">
    <property type="entry name" value="EGF_CA"/>
    <property type="match status" value="5"/>
</dbReference>
<evidence type="ECO:0008006" key="23">
    <source>
        <dbReference type="Google" id="ProtNLM"/>
    </source>
</evidence>
<evidence type="ECO:0000256" key="2">
    <source>
        <dbReference type="ARBA" id="ARBA00022527"/>
    </source>
</evidence>
<dbReference type="InterPro" id="IPR000152">
    <property type="entry name" value="EGF-type_Asp/Asn_hydroxyl_site"/>
</dbReference>
<dbReference type="PANTHER" id="PTHR27005:SF283">
    <property type="entry name" value="OS02G0633066 PROTEIN"/>
    <property type="match status" value="1"/>
</dbReference>
<keyword evidence="4" id="KW-0808">Transferase</keyword>
<dbReference type="EMBL" id="CM010720">
    <property type="protein sequence ID" value="RZC67442.1"/>
    <property type="molecule type" value="Genomic_DNA"/>
</dbReference>
<dbReference type="InterPro" id="IPR001881">
    <property type="entry name" value="EGF-like_Ca-bd_dom"/>
</dbReference>
<keyword evidence="10 16" id="KW-0067">ATP-binding</keyword>
<evidence type="ECO:0000256" key="3">
    <source>
        <dbReference type="ARBA" id="ARBA00022536"/>
    </source>
</evidence>
<keyword evidence="12 18" id="KW-0472">Membrane</keyword>
<dbReference type="GO" id="GO:0005509">
    <property type="term" value="F:calcium ion binding"/>
    <property type="evidence" value="ECO:0007669"/>
    <property type="project" value="InterPro"/>
</dbReference>
<dbReference type="Gramene" id="RZC67442">
    <property type="protein sequence ID" value="RZC67442"/>
    <property type="gene ID" value="C5167_011150"/>
</dbReference>
<feature type="transmembrane region" description="Helical" evidence="18">
    <location>
        <begin position="725"/>
        <end position="752"/>
    </location>
</feature>
<dbReference type="Gene3D" id="3.30.200.20">
    <property type="entry name" value="Phosphorylase Kinase, domain 1"/>
    <property type="match status" value="5"/>
</dbReference>
<evidence type="ECO:0000256" key="18">
    <source>
        <dbReference type="SAM" id="Phobius"/>
    </source>
</evidence>
<evidence type="ECO:0000256" key="11">
    <source>
        <dbReference type="ARBA" id="ARBA00022989"/>
    </source>
</evidence>
<dbReference type="InterPro" id="IPR001245">
    <property type="entry name" value="Ser-Thr/Tyr_kinase_cat_dom"/>
</dbReference>
<accession>A0A4Y7K520</accession>
<keyword evidence="2" id="KW-0723">Serine/threonine-protein kinase</keyword>
<evidence type="ECO:0000256" key="1">
    <source>
        <dbReference type="ARBA" id="ARBA00004479"/>
    </source>
</evidence>
<dbReference type="Pfam" id="PF00069">
    <property type="entry name" value="Pkinase"/>
    <property type="match status" value="2"/>
</dbReference>
<dbReference type="InterPro" id="IPR011009">
    <property type="entry name" value="Kinase-like_dom_sf"/>
</dbReference>
<dbReference type="FunFam" id="1.10.510.10:FF:000084">
    <property type="entry name" value="Wall-associated receptor kinase 2"/>
    <property type="match status" value="3"/>
</dbReference>
<keyword evidence="14" id="KW-0325">Glycoprotein</keyword>
<dbReference type="GO" id="GO:0030247">
    <property type="term" value="F:polysaccharide binding"/>
    <property type="evidence" value="ECO:0007669"/>
    <property type="project" value="InterPro"/>
</dbReference>
<reference evidence="21 22" key="1">
    <citation type="journal article" date="2018" name="Science">
        <title>The opium poppy genome and morphinan production.</title>
        <authorList>
            <person name="Guo L."/>
            <person name="Winzer T."/>
            <person name="Yang X."/>
            <person name="Li Y."/>
            <person name="Ning Z."/>
            <person name="He Z."/>
            <person name="Teodor R."/>
            <person name="Lu Y."/>
            <person name="Bowser T.A."/>
            <person name="Graham I.A."/>
            <person name="Ye K."/>
        </authorList>
    </citation>
    <scope>NUCLEOTIDE SEQUENCE [LARGE SCALE GENOMIC DNA]</scope>
    <source>
        <strain evidence="22">cv. HN1</strain>
        <tissue evidence="21">Leaves</tissue>
    </source>
</reference>
<feature type="domain" description="EGF-like" evidence="20">
    <location>
        <begin position="1846"/>
        <end position="1888"/>
    </location>
</feature>
<keyword evidence="7" id="KW-0677">Repeat</keyword>
<gene>
    <name evidence="21" type="ORF">C5167_011150</name>
</gene>
<dbReference type="CDD" id="cd00054">
    <property type="entry name" value="EGF_CA"/>
    <property type="match status" value="4"/>
</dbReference>
<feature type="domain" description="Protein kinase" evidence="19">
    <location>
        <begin position="2708"/>
        <end position="2996"/>
    </location>
</feature>
<dbReference type="Gene3D" id="2.10.25.10">
    <property type="entry name" value="Laminin"/>
    <property type="match status" value="4"/>
</dbReference>
<evidence type="ECO:0000259" key="20">
    <source>
        <dbReference type="PROSITE" id="PS50026"/>
    </source>
</evidence>
<evidence type="ECO:0000256" key="9">
    <source>
        <dbReference type="ARBA" id="ARBA00022777"/>
    </source>
</evidence>
<feature type="domain" description="EGF-like" evidence="20">
    <location>
        <begin position="2610"/>
        <end position="2652"/>
    </location>
</feature>
<keyword evidence="22" id="KW-1185">Reference proteome</keyword>
<dbReference type="SMART" id="SM00181">
    <property type="entry name" value="EGF"/>
    <property type="match status" value="8"/>
</dbReference>
<dbReference type="InterPro" id="IPR008271">
    <property type="entry name" value="Ser/Thr_kinase_AS"/>
</dbReference>
<dbReference type="Pfam" id="PF07714">
    <property type="entry name" value="PK_Tyr_Ser-Thr"/>
    <property type="match status" value="2"/>
</dbReference>
<keyword evidence="9" id="KW-0418">Kinase</keyword>
<dbReference type="Gene3D" id="2.90.20.10">
    <property type="entry name" value="Plasmodium vivax P25 domain"/>
    <property type="match status" value="2"/>
</dbReference>
<evidence type="ECO:0000313" key="22">
    <source>
        <dbReference type="Proteomes" id="UP000316621"/>
    </source>
</evidence>
<feature type="transmembrane region" description="Helical" evidence="18">
    <location>
        <begin position="1199"/>
        <end position="1223"/>
    </location>
</feature>
<keyword evidence="5 18" id="KW-0812">Transmembrane</keyword>
<dbReference type="PANTHER" id="PTHR27005">
    <property type="entry name" value="WALL-ASSOCIATED RECEPTOR KINASE-LIKE 21"/>
    <property type="match status" value="1"/>
</dbReference>
<feature type="disulfide bond" evidence="15">
    <location>
        <begin position="2618"/>
        <end position="2635"/>
    </location>
</feature>
<dbReference type="FunFam" id="2.10.25.10:FF:000628">
    <property type="entry name" value="Wall-associated receptor kinase 2"/>
    <property type="match status" value="3"/>
</dbReference>
<dbReference type="PROSITE" id="PS00108">
    <property type="entry name" value="PROTEIN_KINASE_ST"/>
    <property type="match status" value="2"/>
</dbReference>
<evidence type="ECO:0000256" key="13">
    <source>
        <dbReference type="ARBA" id="ARBA00023157"/>
    </source>
</evidence>
<evidence type="ECO:0000256" key="7">
    <source>
        <dbReference type="ARBA" id="ARBA00022737"/>
    </source>
</evidence>
<dbReference type="GO" id="GO:0005524">
    <property type="term" value="F:ATP binding"/>
    <property type="evidence" value="ECO:0007669"/>
    <property type="project" value="UniProtKB-UniRule"/>
</dbReference>
<dbReference type="PROSITE" id="PS00010">
    <property type="entry name" value="ASX_HYDROXYL"/>
    <property type="match status" value="4"/>
</dbReference>
<evidence type="ECO:0000256" key="8">
    <source>
        <dbReference type="ARBA" id="ARBA00022741"/>
    </source>
</evidence>
<dbReference type="InterPro" id="IPR009030">
    <property type="entry name" value="Growth_fac_rcpt_cys_sf"/>
</dbReference>
<dbReference type="InterPro" id="IPR000719">
    <property type="entry name" value="Prot_kinase_dom"/>
</dbReference>
<evidence type="ECO:0000256" key="17">
    <source>
        <dbReference type="SAM" id="MobiDB-lite"/>
    </source>
</evidence>
<evidence type="ECO:0000256" key="10">
    <source>
        <dbReference type="ARBA" id="ARBA00022840"/>
    </source>
</evidence>
<dbReference type="PROSITE" id="PS00107">
    <property type="entry name" value="PROTEIN_KINASE_ATP"/>
    <property type="match status" value="4"/>
</dbReference>
<keyword evidence="13 15" id="KW-1015">Disulfide bond</keyword>
<dbReference type="OMA" id="SWESPAN"/>
<dbReference type="SMART" id="SM00220">
    <property type="entry name" value="S_TKc"/>
    <property type="match status" value="3"/>
</dbReference>
<evidence type="ECO:0000256" key="4">
    <source>
        <dbReference type="ARBA" id="ARBA00022679"/>
    </source>
</evidence>
<evidence type="ECO:0000256" key="16">
    <source>
        <dbReference type="PROSITE-ProRule" id="PRU10141"/>
    </source>
</evidence>
<feature type="domain" description="EGF-like" evidence="20">
    <location>
        <begin position="1145"/>
        <end position="1188"/>
    </location>
</feature>
<comment type="caution">
    <text evidence="15">Lacks conserved residue(s) required for the propagation of feature annotation.</text>
</comment>
<feature type="domain" description="EGF-like" evidence="20">
    <location>
        <begin position="2653"/>
        <end position="2696"/>
    </location>
</feature>
<dbReference type="Pfam" id="PF07645">
    <property type="entry name" value="EGF_CA"/>
    <property type="match status" value="4"/>
</dbReference>
<feature type="transmembrane region" description="Helical" evidence="18">
    <location>
        <begin position="1946"/>
        <end position="1968"/>
    </location>
</feature>
<proteinExistence type="predicted"/>
<dbReference type="SUPFAM" id="SSF57196">
    <property type="entry name" value="EGF/Laminin"/>
    <property type="match status" value="3"/>
</dbReference>
<protein>
    <recommendedName>
        <fullName evidence="23">Protein kinase domain-containing protein</fullName>
    </recommendedName>
</protein>
<feature type="domain" description="Protein kinase" evidence="19">
    <location>
        <begin position="2018"/>
        <end position="2291"/>
    </location>
</feature>
<evidence type="ECO:0000256" key="14">
    <source>
        <dbReference type="ARBA" id="ARBA00023180"/>
    </source>
</evidence>
<dbReference type="PROSITE" id="PS50026">
    <property type="entry name" value="EGF_3"/>
    <property type="match status" value="5"/>
</dbReference>
<feature type="domain" description="Protein kinase" evidence="19">
    <location>
        <begin position="75"/>
        <end position="348"/>
    </location>
</feature>
<feature type="region of interest" description="Disordered" evidence="17">
    <location>
        <begin position="2997"/>
        <end position="3016"/>
    </location>
</feature>
<dbReference type="GO" id="GO:0005886">
    <property type="term" value="C:plasma membrane"/>
    <property type="evidence" value="ECO:0007669"/>
    <property type="project" value="TreeGrafter"/>
</dbReference>
<evidence type="ECO:0000256" key="6">
    <source>
        <dbReference type="ARBA" id="ARBA00022729"/>
    </source>
</evidence>
<feature type="binding site" evidence="16">
    <location>
        <position position="2811"/>
    </location>
    <ligand>
        <name>ATP</name>
        <dbReference type="ChEBI" id="CHEBI:30616"/>
    </ligand>
</feature>
<dbReference type="InterPro" id="IPR000742">
    <property type="entry name" value="EGF"/>
</dbReference>
<feature type="binding site" evidence="16">
    <location>
        <position position="2047"/>
    </location>
    <ligand>
        <name>ATP</name>
        <dbReference type="ChEBI" id="CHEBI:30616"/>
    </ligand>
</feature>
<name>A0A4Y7K520_PAPSO</name>
<feature type="disulfide bond" evidence="15">
    <location>
        <begin position="1854"/>
        <end position="1871"/>
    </location>
</feature>
<evidence type="ECO:0000256" key="12">
    <source>
        <dbReference type="ARBA" id="ARBA00023136"/>
    </source>
</evidence>
<dbReference type="InterPro" id="IPR018097">
    <property type="entry name" value="EGF_Ca-bd_CS"/>
</dbReference>
<dbReference type="SUPFAM" id="SSF57184">
    <property type="entry name" value="Growth factor receptor domain"/>
    <property type="match status" value="1"/>
</dbReference>
<dbReference type="InterPro" id="IPR049883">
    <property type="entry name" value="NOTCH1_EGF-like"/>
</dbReference>
<evidence type="ECO:0000256" key="5">
    <source>
        <dbReference type="ARBA" id="ARBA00022692"/>
    </source>
</evidence>
<keyword evidence="3 15" id="KW-0245">EGF-like domain</keyword>
<feature type="binding site" evidence="16">
    <location>
        <position position="104"/>
    </location>
    <ligand>
        <name>ATP</name>
        <dbReference type="ChEBI" id="CHEBI:30616"/>
    </ligand>
</feature>
<dbReference type="PROSITE" id="PS50011">
    <property type="entry name" value="PROTEIN_KINASE_DOM"/>
    <property type="match status" value="4"/>
</dbReference>
<feature type="domain" description="Protein kinase" evidence="19">
    <location>
        <begin position="1274"/>
        <end position="1547"/>
    </location>
</feature>
<dbReference type="CDD" id="cd14066">
    <property type="entry name" value="STKc_IRAK"/>
    <property type="match status" value="2"/>
</dbReference>